<reference evidence="1 2" key="2">
    <citation type="journal article" date="2019" name="Int. J. Syst. Evol. Microbiol.">
        <title>Description and complete genome sequence of Bradyrhizobium amphicarpaeae sp. nov., harbouring photosystem and nitrogen-fixation genes.</title>
        <authorList>
            <person name="Bromfield E.S.P."/>
            <person name="Cloutier S."/>
            <person name="Nguyen H.D.T."/>
        </authorList>
    </citation>
    <scope>NUCLEOTIDE SEQUENCE [LARGE SCALE GENOMIC DNA]</scope>
    <source>
        <strain evidence="1 2">39S1MB</strain>
    </source>
</reference>
<organism evidence="1 2">
    <name type="scientific">Bradyrhizobium amphicarpaeae</name>
    <dbReference type="NCBI Taxonomy" id="1404768"/>
    <lineage>
        <taxon>Bacteria</taxon>
        <taxon>Pseudomonadati</taxon>
        <taxon>Pseudomonadota</taxon>
        <taxon>Alphaproteobacteria</taxon>
        <taxon>Hyphomicrobiales</taxon>
        <taxon>Nitrobacteraceae</taxon>
        <taxon>Bradyrhizobium</taxon>
    </lineage>
</organism>
<gene>
    <name evidence="1" type="ORF">CIT40_03995</name>
</gene>
<dbReference type="AlphaFoldDB" id="A0A2U8PNS7"/>
<sequence>MFGNIAHQILPGEELRFKRLCSASKIDFELVLQIVRKEHPSSALLFGALDFDNLDNVLRMAWALGLSTQSASFLQIAREIGVSIDGKMLLSERNASSVEAWAETRRRVYDILVFDSITVATQAVLTKAISLLFNESAVSEIHWANRDQDFLDLLTRAPKTKDLMLRHFHQSLPSQVFALQVPGSLASLGFSSRDAAISLVEKLAQDEFGIKKPFGYAFVDKSAFSKKLEFTDPATRHRWNFGAASQSIVFYCFANEAERPPQPIQERFQNILLKELGGAVKVDVDTNENNRFAR</sequence>
<dbReference type="SUPFAM" id="SSF109604">
    <property type="entry name" value="HD-domain/PDEase-like"/>
    <property type="match status" value="1"/>
</dbReference>
<evidence type="ECO:0000313" key="2">
    <source>
        <dbReference type="Proteomes" id="UP000215884"/>
    </source>
</evidence>
<proteinExistence type="predicted"/>
<reference evidence="1 2" key="1">
    <citation type="journal article" date="2017" name="Syst. Appl. Microbiol.">
        <title>Soybeans inoculated with root zone soils of Canadian native legumes harbour diverse and novel Bradyrhizobium spp. that possess agricultural potential.</title>
        <authorList>
            <person name="Bromfield E.S.P."/>
            <person name="Cloutier S."/>
            <person name="Tambong J.T."/>
            <person name="Tran Thi T.V."/>
        </authorList>
    </citation>
    <scope>NUCLEOTIDE SEQUENCE [LARGE SCALE GENOMIC DNA]</scope>
    <source>
        <strain evidence="1 2">39S1MB</strain>
    </source>
</reference>
<keyword evidence="2" id="KW-1185">Reference proteome</keyword>
<dbReference type="Proteomes" id="UP000215884">
    <property type="component" value="Chromosome"/>
</dbReference>
<name>A0A2U8PNS7_9BRAD</name>
<dbReference type="EMBL" id="CP029426">
    <property type="protein sequence ID" value="AWL99260.1"/>
    <property type="molecule type" value="Genomic_DNA"/>
</dbReference>
<accession>A0A2U8PNS7</accession>
<protein>
    <submittedName>
        <fullName evidence="1">Uncharacterized protein</fullName>
    </submittedName>
</protein>
<evidence type="ECO:0000313" key="1">
    <source>
        <dbReference type="EMBL" id="AWL99260.1"/>
    </source>
</evidence>
<dbReference type="Gene3D" id="1.10.3210.10">
    <property type="entry name" value="Hypothetical protein af1432"/>
    <property type="match status" value="1"/>
</dbReference>
<dbReference type="KEGG" id="brq:CIT40_03995"/>